<feature type="compositionally biased region" description="Basic residues" evidence="1">
    <location>
        <begin position="1"/>
        <end position="14"/>
    </location>
</feature>
<gene>
    <name evidence="2" type="ORF">EVAR_75257_1</name>
</gene>
<evidence type="ECO:0000256" key="1">
    <source>
        <dbReference type="SAM" id="MobiDB-lite"/>
    </source>
</evidence>
<accession>A0A4C1VAR4</accession>
<dbReference type="Proteomes" id="UP000299102">
    <property type="component" value="Unassembled WGS sequence"/>
</dbReference>
<proteinExistence type="predicted"/>
<feature type="region of interest" description="Disordered" evidence="1">
    <location>
        <begin position="1"/>
        <end position="29"/>
    </location>
</feature>
<organism evidence="2 3">
    <name type="scientific">Eumeta variegata</name>
    <name type="common">Bagworm moth</name>
    <name type="synonym">Eumeta japonica</name>
    <dbReference type="NCBI Taxonomy" id="151549"/>
    <lineage>
        <taxon>Eukaryota</taxon>
        <taxon>Metazoa</taxon>
        <taxon>Ecdysozoa</taxon>
        <taxon>Arthropoda</taxon>
        <taxon>Hexapoda</taxon>
        <taxon>Insecta</taxon>
        <taxon>Pterygota</taxon>
        <taxon>Neoptera</taxon>
        <taxon>Endopterygota</taxon>
        <taxon>Lepidoptera</taxon>
        <taxon>Glossata</taxon>
        <taxon>Ditrysia</taxon>
        <taxon>Tineoidea</taxon>
        <taxon>Psychidae</taxon>
        <taxon>Oiketicinae</taxon>
        <taxon>Eumeta</taxon>
    </lineage>
</organism>
<dbReference type="EMBL" id="BGZK01000298">
    <property type="protein sequence ID" value="GBP35054.1"/>
    <property type="molecule type" value="Genomic_DNA"/>
</dbReference>
<keyword evidence="3" id="KW-1185">Reference proteome</keyword>
<dbReference type="AlphaFoldDB" id="A0A4C1VAR4"/>
<reference evidence="2 3" key="1">
    <citation type="journal article" date="2019" name="Commun. Biol.">
        <title>The bagworm genome reveals a unique fibroin gene that provides high tensile strength.</title>
        <authorList>
            <person name="Kono N."/>
            <person name="Nakamura H."/>
            <person name="Ohtoshi R."/>
            <person name="Tomita M."/>
            <person name="Numata K."/>
            <person name="Arakawa K."/>
        </authorList>
    </citation>
    <scope>NUCLEOTIDE SEQUENCE [LARGE SCALE GENOMIC DNA]</scope>
</reference>
<comment type="caution">
    <text evidence="2">The sequence shown here is derived from an EMBL/GenBank/DDBJ whole genome shotgun (WGS) entry which is preliminary data.</text>
</comment>
<evidence type="ECO:0000313" key="3">
    <source>
        <dbReference type="Proteomes" id="UP000299102"/>
    </source>
</evidence>
<protein>
    <submittedName>
        <fullName evidence="2">Uncharacterized protein</fullName>
    </submittedName>
</protein>
<sequence length="167" mass="17895">MLRGAPRRSERRPRRGPEREEEDTGSLTHAWLSRAPALVNYHSLPGAPPPAAERMRMTRAPAGGPARGEGRGSLTRTALAAAVRRVDSLISGRQARSVRSTPTQVTDACRLDPVGVHQRPTTGGRLRVRSVPRLPPALGHYLLTTRCPLHPTLSACAMTRAPAGGPA</sequence>
<evidence type="ECO:0000313" key="2">
    <source>
        <dbReference type="EMBL" id="GBP35054.1"/>
    </source>
</evidence>
<name>A0A4C1VAR4_EUMVA</name>